<dbReference type="RefSeq" id="WP_229582836.1">
    <property type="nucleotide sequence ID" value="NZ_CP083974.1"/>
</dbReference>
<keyword evidence="1" id="KW-0560">Oxidoreductase</keyword>
<dbReference type="InterPro" id="IPR011251">
    <property type="entry name" value="Luciferase-like_dom"/>
</dbReference>
<reference evidence="3 4" key="1">
    <citation type="journal article" date="2021" name="Front. Microbiol.">
        <title>Bacterial Transformation of Aromatic Monomers in Softwood Black Liquor.</title>
        <authorList>
            <person name="Navas L.E."/>
            <person name="Dexter G."/>
            <person name="Liu J."/>
            <person name="Levy-Booth D."/>
            <person name="Cho M."/>
            <person name="Jang S.K."/>
            <person name="Mansfield S.D."/>
            <person name="Renneckar S."/>
            <person name="Mohn W.W."/>
            <person name="Eltis L.D."/>
        </authorList>
    </citation>
    <scope>NUCLEOTIDE SEQUENCE [LARGE SCALE GENOMIC DNA]</scope>
    <source>
        <strain evidence="3 4">GD02</strain>
    </source>
</reference>
<dbReference type="Proteomes" id="UP001162740">
    <property type="component" value="Chromosome"/>
</dbReference>
<dbReference type="AlphaFoldDB" id="A0AA46WUI6"/>
<proteinExistence type="predicted"/>
<dbReference type="CDD" id="cd01097">
    <property type="entry name" value="Tetrahydromethanopterin_reductase"/>
    <property type="match status" value="1"/>
</dbReference>
<evidence type="ECO:0000313" key="3">
    <source>
        <dbReference type="EMBL" id="UZF44636.1"/>
    </source>
</evidence>
<sequence length="318" mass="34694">MRIGVMVGPEQGDTNRKVDRMLKDVEWAESADLDTVWVPQIPTDFDALTAVALMGTRTSRIEIGTAVVPLQAQHPVHLVRQSLSTHAALGGRLALGVGPSHHWIVQDMLGLPYDKPAKYTRDYLEVLNAARDLPGSIDVENDTFKVHNPLDIAPVAPMPVLVAALGPVMLRIAGELADGTVLWMADERAIAEHIAPRIIKAAEEAGKPKPRIVAGVPVCLCAPSEVDVARERANRILAEAEISPNYQRLLEHGQAKDIGDMAIVGDEDAILAGFRRYEEAGVTDLSMRLLPIGNTRDELVASKYRTREVVAELVKELR</sequence>
<feature type="domain" description="Luciferase-like" evidence="2">
    <location>
        <begin position="1"/>
        <end position="283"/>
    </location>
</feature>
<name>A0AA46WUI6_RHORH</name>
<evidence type="ECO:0000259" key="2">
    <source>
        <dbReference type="Pfam" id="PF00296"/>
    </source>
</evidence>
<evidence type="ECO:0000313" key="4">
    <source>
        <dbReference type="Proteomes" id="UP001162740"/>
    </source>
</evidence>
<accession>A0AA46WUI6</accession>
<dbReference type="PANTHER" id="PTHR43244:SF1">
    <property type="entry name" value="5,10-METHYLENETETRAHYDROMETHANOPTERIN REDUCTASE"/>
    <property type="match status" value="1"/>
</dbReference>
<protein>
    <submittedName>
        <fullName evidence="3">LLM class F420-dependent oxidoreductase</fullName>
    </submittedName>
</protein>
<dbReference type="SUPFAM" id="SSF51679">
    <property type="entry name" value="Bacterial luciferase-like"/>
    <property type="match status" value="1"/>
</dbReference>
<dbReference type="Pfam" id="PF00296">
    <property type="entry name" value="Bac_luciferase"/>
    <property type="match status" value="1"/>
</dbReference>
<dbReference type="InterPro" id="IPR036661">
    <property type="entry name" value="Luciferase-like_sf"/>
</dbReference>
<evidence type="ECO:0000256" key="1">
    <source>
        <dbReference type="ARBA" id="ARBA00023002"/>
    </source>
</evidence>
<dbReference type="EMBL" id="CP083974">
    <property type="protein sequence ID" value="UZF44636.1"/>
    <property type="molecule type" value="Genomic_DNA"/>
</dbReference>
<gene>
    <name evidence="3" type="ORF">KUM34_022780</name>
</gene>
<dbReference type="GO" id="GO:0016705">
    <property type="term" value="F:oxidoreductase activity, acting on paired donors, with incorporation or reduction of molecular oxygen"/>
    <property type="evidence" value="ECO:0007669"/>
    <property type="project" value="InterPro"/>
</dbReference>
<dbReference type="Gene3D" id="3.20.20.30">
    <property type="entry name" value="Luciferase-like domain"/>
    <property type="match status" value="1"/>
</dbReference>
<organism evidence="3 4">
    <name type="scientific">Rhodococcus rhodochrous</name>
    <dbReference type="NCBI Taxonomy" id="1829"/>
    <lineage>
        <taxon>Bacteria</taxon>
        <taxon>Bacillati</taxon>
        <taxon>Actinomycetota</taxon>
        <taxon>Actinomycetes</taxon>
        <taxon>Mycobacteriales</taxon>
        <taxon>Nocardiaceae</taxon>
        <taxon>Rhodococcus</taxon>
    </lineage>
</organism>
<dbReference type="InterPro" id="IPR050564">
    <property type="entry name" value="F420-G6PD/mer"/>
</dbReference>
<dbReference type="NCBIfam" id="TIGR03564">
    <property type="entry name" value="F420_MSMEG_4879"/>
    <property type="match status" value="1"/>
</dbReference>
<dbReference type="InterPro" id="IPR019910">
    <property type="entry name" value="Lucif-like_OxRdtase_MSMEG_4879"/>
</dbReference>
<dbReference type="PANTHER" id="PTHR43244">
    <property type="match status" value="1"/>
</dbReference>